<dbReference type="AlphaFoldDB" id="A0A7X9ZW74"/>
<evidence type="ECO:0000256" key="2">
    <source>
        <dbReference type="ARBA" id="ARBA00008017"/>
    </source>
</evidence>
<dbReference type="SUPFAM" id="SSF82689">
    <property type="entry name" value="Mechanosensitive channel protein MscS (YggB), C-terminal domain"/>
    <property type="match status" value="1"/>
</dbReference>
<dbReference type="Gene3D" id="1.10.287.1260">
    <property type="match status" value="1"/>
</dbReference>
<feature type="transmembrane region" description="Helical" evidence="7">
    <location>
        <begin position="14"/>
        <end position="35"/>
    </location>
</feature>
<feature type="domain" description="Mechanosensitive ion channel MscS" evidence="8">
    <location>
        <begin position="256"/>
        <end position="321"/>
    </location>
</feature>
<evidence type="ECO:0000313" key="11">
    <source>
        <dbReference type="Proteomes" id="UP000583127"/>
    </source>
</evidence>
<comment type="similarity">
    <text evidence="2">Belongs to the MscS (TC 1.A.23) family.</text>
</comment>
<keyword evidence="3" id="KW-1003">Cell membrane</keyword>
<dbReference type="Pfam" id="PF00924">
    <property type="entry name" value="MS_channel_2nd"/>
    <property type="match status" value="1"/>
</dbReference>
<accession>A0A7X9ZW74</accession>
<keyword evidence="11" id="KW-1185">Reference proteome</keyword>
<dbReference type="SUPFAM" id="SSF50182">
    <property type="entry name" value="Sm-like ribonucleoproteins"/>
    <property type="match status" value="1"/>
</dbReference>
<organism evidence="10 11">
    <name type="scientific">Paraburkholderia antibiotica</name>
    <dbReference type="NCBI Taxonomy" id="2728839"/>
    <lineage>
        <taxon>Bacteria</taxon>
        <taxon>Pseudomonadati</taxon>
        <taxon>Pseudomonadota</taxon>
        <taxon>Betaproteobacteria</taxon>
        <taxon>Burkholderiales</taxon>
        <taxon>Burkholderiaceae</taxon>
        <taxon>Paraburkholderia</taxon>
    </lineage>
</organism>
<dbReference type="PANTHER" id="PTHR30347:SF1">
    <property type="entry name" value="MECHANOSENSITIVE CHANNEL MSCK"/>
    <property type="match status" value="1"/>
</dbReference>
<evidence type="ECO:0000256" key="5">
    <source>
        <dbReference type="ARBA" id="ARBA00022989"/>
    </source>
</evidence>
<dbReference type="Gene3D" id="3.30.70.100">
    <property type="match status" value="1"/>
</dbReference>
<dbReference type="Pfam" id="PF21082">
    <property type="entry name" value="MS_channel_3rd"/>
    <property type="match status" value="1"/>
</dbReference>
<dbReference type="SUPFAM" id="SSF82861">
    <property type="entry name" value="Mechanosensitive channel protein MscS (YggB), transmembrane region"/>
    <property type="match status" value="1"/>
</dbReference>
<dbReference type="GO" id="GO:0008381">
    <property type="term" value="F:mechanosensitive monoatomic ion channel activity"/>
    <property type="evidence" value="ECO:0007669"/>
    <property type="project" value="UniProtKB-ARBA"/>
</dbReference>
<feature type="transmembrane region" description="Helical" evidence="7">
    <location>
        <begin position="89"/>
        <end position="111"/>
    </location>
</feature>
<feature type="domain" description="Mechanosensitive ion channel MscS C-terminal" evidence="9">
    <location>
        <begin position="332"/>
        <end position="413"/>
    </location>
</feature>
<evidence type="ECO:0000256" key="4">
    <source>
        <dbReference type="ARBA" id="ARBA00022692"/>
    </source>
</evidence>
<feature type="transmembrane region" description="Helical" evidence="7">
    <location>
        <begin position="65"/>
        <end position="83"/>
    </location>
</feature>
<keyword evidence="6 7" id="KW-0472">Membrane</keyword>
<dbReference type="PANTHER" id="PTHR30347">
    <property type="entry name" value="POTASSIUM CHANNEL RELATED"/>
    <property type="match status" value="1"/>
</dbReference>
<dbReference type="InterPro" id="IPR052702">
    <property type="entry name" value="MscS-like_channel"/>
</dbReference>
<evidence type="ECO:0000313" key="10">
    <source>
        <dbReference type="EMBL" id="NML29290.1"/>
    </source>
</evidence>
<dbReference type="InterPro" id="IPR049278">
    <property type="entry name" value="MS_channel_C"/>
</dbReference>
<dbReference type="GO" id="GO:0005886">
    <property type="term" value="C:plasma membrane"/>
    <property type="evidence" value="ECO:0007669"/>
    <property type="project" value="UniProtKB-SubCell"/>
</dbReference>
<evidence type="ECO:0000256" key="7">
    <source>
        <dbReference type="SAM" id="Phobius"/>
    </source>
</evidence>
<dbReference type="InterPro" id="IPR010920">
    <property type="entry name" value="LSM_dom_sf"/>
</dbReference>
<evidence type="ECO:0000259" key="9">
    <source>
        <dbReference type="Pfam" id="PF21082"/>
    </source>
</evidence>
<dbReference type="InterPro" id="IPR006685">
    <property type="entry name" value="MscS_channel_2nd"/>
</dbReference>
<sequence>MFGDIARDFGQPVMLWQVGILLVTLAVAWLLARLLRRRVAQSQSQQLSLPRYQSLRFGMESLNRAAFPLIGAALVWIARAIAGQFMHTALLNLALVPLVGIGLIYIVFFFARRVFNRDGGVHPWLFLVEKTVSVIVWVGMVLTLMGIQDSVIAWMDSVRFRVANAHMTLLSLVTGLLWVGVTMIVAMWLGSTFEDRLMRSKTLDANLKVVVARVGRAAFVLAAILISLSIVGIDITVLGVFGGALGVGLGFGMQKIASNYVSGFIILLDRSLRIGDTINVTGLQGRVTQIRTRYTVVRGLDGIETLIPNEKLITDVVQNQSSYLTRGYARAAVQIAYTSDVEQAMALLAQATADVPRVLSDPAPTPFLVGFGPDGINLELGFWIDDAASGTSGVRSSVNRNIWRLFSEHGVKIPLAQREVRIVGPAGGTIPQPVTMTDLTQAVAPEASSDVALRPLGGAVNDGR</sequence>
<dbReference type="Gene3D" id="2.30.30.60">
    <property type="match status" value="1"/>
</dbReference>
<evidence type="ECO:0000256" key="1">
    <source>
        <dbReference type="ARBA" id="ARBA00004651"/>
    </source>
</evidence>
<dbReference type="InterPro" id="IPR011066">
    <property type="entry name" value="MscS_channel_C_sf"/>
</dbReference>
<dbReference type="InterPro" id="IPR023408">
    <property type="entry name" value="MscS_beta-dom_sf"/>
</dbReference>
<keyword evidence="4 7" id="KW-0812">Transmembrane</keyword>
<feature type="transmembrane region" description="Helical" evidence="7">
    <location>
        <begin position="167"/>
        <end position="189"/>
    </location>
</feature>
<dbReference type="InterPro" id="IPR011014">
    <property type="entry name" value="MscS_channel_TM-2"/>
</dbReference>
<evidence type="ECO:0000256" key="3">
    <source>
        <dbReference type="ARBA" id="ARBA00022475"/>
    </source>
</evidence>
<dbReference type="EMBL" id="JABBFZ010000001">
    <property type="protein sequence ID" value="NML29290.1"/>
    <property type="molecule type" value="Genomic_DNA"/>
</dbReference>
<dbReference type="Proteomes" id="UP000583127">
    <property type="component" value="Unassembled WGS sequence"/>
</dbReference>
<evidence type="ECO:0000256" key="6">
    <source>
        <dbReference type="ARBA" id="ARBA00023136"/>
    </source>
</evidence>
<proteinExistence type="inferred from homology"/>
<reference evidence="10 11" key="1">
    <citation type="submission" date="2020-04" db="EMBL/GenBank/DDBJ databases">
        <title>Paraburkholderia sp. G-4-1-8 isolated from soil.</title>
        <authorList>
            <person name="Dahal R.H."/>
        </authorList>
    </citation>
    <scope>NUCLEOTIDE SEQUENCE [LARGE SCALE GENOMIC DNA]</scope>
    <source>
        <strain evidence="10 11">G-4-1-8</strain>
    </source>
</reference>
<comment type="caution">
    <text evidence="10">The sequence shown here is derived from an EMBL/GenBank/DDBJ whole genome shotgun (WGS) entry which is preliminary data.</text>
</comment>
<gene>
    <name evidence="10" type="ORF">HHL14_00305</name>
</gene>
<protein>
    <submittedName>
        <fullName evidence="10">Mechanosensitive ion channel</fullName>
    </submittedName>
</protein>
<evidence type="ECO:0000259" key="8">
    <source>
        <dbReference type="Pfam" id="PF00924"/>
    </source>
</evidence>
<name>A0A7X9ZW74_9BURK</name>
<comment type="subcellular location">
    <subcellularLocation>
        <location evidence="1">Cell membrane</location>
        <topology evidence="1">Multi-pass membrane protein</topology>
    </subcellularLocation>
</comment>
<feature type="transmembrane region" description="Helical" evidence="7">
    <location>
        <begin position="123"/>
        <end position="147"/>
    </location>
</feature>
<keyword evidence="5 7" id="KW-1133">Transmembrane helix</keyword>